<evidence type="ECO:0000313" key="6">
    <source>
        <dbReference type="EMBL" id="PXZ08695.1"/>
    </source>
</evidence>
<evidence type="ECO:0000256" key="4">
    <source>
        <dbReference type="ARBA" id="ARBA00023026"/>
    </source>
</evidence>
<organism evidence="6 7">
    <name type="scientific">Gilliamella apicola</name>
    <dbReference type="NCBI Taxonomy" id="1196095"/>
    <lineage>
        <taxon>Bacteria</taxon>
        <taxon>Pseudomonadati</taxon>
        <taxon>Pseudomonadota</taxon>
        <taxon>Gammaproteobacteria</taxon>
        <taxon>Orbales</taxon>
        <taxon>Orbaceae</taxon>
        <taxon>Gilliamella</taxon>
    </lineage>
</organism>
<name>A0A2V4E5U0_9GAMM</name>
<evidence type="ECO:0000256" key="1">
    <source>
        <dbReference type="ARBA" id="ARBA00004219"/>
    </source>
</evidence>
<keyword evidence="2" id="KW-0800">Toxin</keyword>
<evidence type="ECO:0000256" key="3">
    <source>
        <dbReference type="ARBA" id="ARBA00022913"/>
    </source>
</evidence>
<sequence>MGNDFSKGVDSAVSIITGIITGDMTGGLAGASAPWLAEQIKLHTGHMGEDGKWQTDDIAGNLIAHAILGAVVAELQGNSALSGGVGAVSGELASKAIINTLYGGKDASELTEDEKQTISALSQLASGLAVAAGGGNFGDASAAISSSKNAVENNALLQQKHINKITELADGNTEEFAKLYAAACAIKKCSAELADDDPNKAKFQEIEAMGNSEELESYRKILRDIDYVKTNFAPDMIGFMPVTYETIEKLFDYTDTDKVLDTLKYANNEYSIMTRAGGAFQLGFALTEGAAGIALIPTCETGVGCIASGAMIWHAADSGGTAWSIIIDGKQYKTLTAKSLSDLLNISETDAEMIFDLAGATATLKGSSSLFKNSVVNTSKLSVKELDKINKELSVLNAEKYKAQAQQELIDEINSFTSKNQAAKNATMVAAYDPITGNKVIGSSNANISAEALHPKTIEYIESQLGVKIGEFTNFCKNKAGACAEVSAADKLIRMGSNPKNIKFTNAVRPREVWGKNHIPDDAIIPRCENCQITWPKDK</sequence>
<comment type="caution">
    <text evidence="6">The sequence shown here is derived from an EMBL/GenBank/DDBJ whole genome shotgun (WGS) entry which is preliminary data.</text>
</comment>
<evidence type="ECO:0000259" key="5">
    <source>
        <dbReference type="Pfam" id="PF04829"/>
    </source>
</evidence>
<accession>A0A2V4E5U0</accession>
<keyword evidence="3" id="KW-1266">Target cell cytoplasm</keyword>
<dbReference type="Pfam" id="PF04829">
    <property type="entry name" value="PT-VENN"/>
    <property type="match status" value="1"/>
</dbReference>
<keyword evidence="4" id="KW-0843">Virulence</keyword>
<feature type="domain" description="VENN motif-containing" evidence="5">
    <location>
        <begin position="108"/>
        <end position="157"/>
    </location>
</feature>
<gene>
    <name evidence="6" type="ORF">DKK70_00860</name>
</gene>
<comment type="subcellular location">
    <subcellularLocation>
        <location evidence="1">Target cell</location>
        <location evidence="1">Target cell cytoplasm</location>
    </subcellularLocation>
</comment>
<dbReference type="AlphaFoldDB" id="A0A2V4E5U0"/>
<dbReference type="InterPro" id="IPR006914">
    <property type="entry name" value="VENN_dom"/>
</dbReference>
<dbReference type="EMBL" id="QGLR01000002">
    <property type="protein sequence ID" value="PXZ08695.1"/>
    <property type="molecule type" value="Genomic_DNA"/>
</dbReference>
<dbReference type="OrthoDB" id="2664633at2"/>
<protein>
    <recommendedName>
        <fullName evidence="5">VENN motif-containing domain-containing protein</fullName>
    </recommendedName>
</protein>
<dbReference type="GO" id="GO:0090729">
    <property type="term" value="F:toxin activity"/>
    <property type="evidence" value="ECO:0007669"/>
    <property type="project" value="UniProtKB-KW"/>
</dbReference>
<keyword evidence="7" id="KW-1185">Reference proteome</keyword>
<evidence type="ECO:0000256" key="2">
    <source>
        <dbReference type="ARBA" id="ARBA00022656"/>
    </source>
</evidence>
<proteinExistence type="predicted"/>
<reference evidence="6 7" key="1">
    <citation type="submission" date="2018-05" db="EMBL/GenBank/DDBJ databases">
        <title>Reference genomes for bee gut microbiota database.</title>
        <authorList>
            <person name="Ellegaard K.M."/>
        </authorList>
    </citation>
    <scope>NUCLEOTIDE SEQUENCE [LARGE SCALE GENOMIC DNA]</scope>
    <source>
        <strain evidence="6 7">ESL0182</strain>
    </source>
</reference>
<dbReference type="Proteomes" id="UP000247932">
    <property type="component" value="Unassembled WGS sequence"/>
</dbReference>
<dbReference type="RefSeq" id="WP_110432335.1">
    <property type="nucleotide sequence ID" value="NZ_QGLR01000002.1"/>
</dbReference>
<evidence type="ECO:0000313" key="7">
    <source>
        <dbReference type="Proteomes" id="UP000247932"/>
    </source>
</evidence>